<evidence type="ECO:0008006" key="4">
    <source>
        <dbReference type="Google" id="ProtNLM"/>
    </source>
</evidence>
<feature type="chain" id="PRO_5046799326" description="DUF2790 domain-containing protein" evidence="1">
    <location>
        <begin position="41"/>
        <end position="105"/>
    </location>
</feature>
<dbReference type="Gene3D" id="2.30.140.50">
    <property type="entry name" value="Protein of unknown function DUF2790"/>
    <property type="match status" value="1"/>
</dbReference>
<keyword evidence="3" id="KW-1185">Reference proteome</keyword>
<comment type="caution">
    <text evidence="2">The sequence shown here is derived from an EMBL/GenBank/DDBJ whole genome shotgun (WGS) entry which is preliminary data.</text>
</comment>
<organism evidence="2 3">
    <name type="scientific">Pseudomonas mohnii</name>
    <dbReference type="NCBI Taxonomy" id="395600"/>
    <lineage>
        <taxon>Bacteria</taxon>
        <taxon>Pseudomonadati</taxon>
        <taxon>Pseudomonadota</taxon>
        <taxon>Gammaproteobacteria</taxon>
        <taxon>Pseudomonadales</taxon>
        <taxon>Pseudomonadaceae</taxon>
        <taxon>Pseudomonas</taxon>
    </lineage>
</organism>
<reference evidence="2 3" key="1">
    <citation type="submission" date="2016-10" db="EMBL/GenBank/DDBJ databases">
        <authorList>
            <person name="Varghese N."/>
            <person name="Submissions S."/>
        </authorList>
    </citation>
    <scope>NUCLEOTIDE SEQUENCE [LARGE SCALE GENOMIC DNA]</scope>
    <source>
        <strain evidence="2 3">DSM 18327</strain>
    </source>
</reference>
<dbReference type="Pfam" id="PF10976">
    <property type="entry name" value="DUF2790"/>
    <property type="match status" value="1"/>
</dbReference>
<dbReference type="InterPro" id="IPR021245">
    <property type="entry name" value="DUF2790"/>
</dbReference>
<evidence type="ECO:0000313" key="2">
    <source>
        <dbReference type="EMBL" id="SEB89692.1"/>
    </source>
</evidence>
<proteinExistence type="predicted"/>
<protein>
    <recommendedName>
        <fullName evidence="4">DUF2790 domain-containing protein</fullName>
    </recommendedName>
</protein>
<evidence type="ECO:0000256" key="1">
    <source>
        <dbReference type="SAM" id="SignalP"/>
    </source>
</evidence>
<gene>
    <name evidence="2" type="ORF">SAMN05216205_0929</name>
</gene>
<dbReference type="EMBL" id="FNRV01000001">
    <property type="protein sequence ID" value="SEB89692.1"/>
    <property type="molecule type" value="Genomic_DNA"/>
</dbReference>
<accession>A0ABY0XQF3</accession>
<name>A0ABY0XQF3_9PSED</name>
<feature type="signal peptide" evidence="1">
    <location>
        <begin position="1"/>
        <end position="40"/>
    </location>
</feature>
<sequence>MALGSRGPNKHTLNETVNIMNLAKVAIFMALGSLGAPAFAGQTPATATPVEPYTYSTPLDIHKVIAVTDIPNDCGPVPAQMTYEDSSGQRHVLQYQVMGAGCSNG</sequence>
<evidence type="ECO:0000313" key="3">
    <source>
        <dbReference type="Proteomes" id="UP000199665"/>
    </source>
</evidence>
<keyword evidence="1" id="KW-0732">Signal</keyword>
<dbReference type="Proteomes" id="UP000199665">
    <property type="component" value="Unassembled WGS sequence"/>
</dbReference>